<comment type="caution">
    <text evidence="3">The sequence shown here is derived from an EMBL/GenBank/DDBJ whole genome shotgun (WGS) entry which is preliminary data.</text>
</comment>
<name>A0ABS2DLR2_9BACI</name>
<evidence type="ECO:0000313" key="4">
    <source>
        <dbReference type="Proteomes" id="UP001518925"/>
    </source>
</evidence>
<dbReference type="Proteomes" id="UP001518925">
    <property type="component" value="Unassembled WGS sequence"/>
</dbReference>
<feature type="coiled-coil region" evidence="1">
    <location>
        <begin position="25"/>
        <end position="59"/>
    </location>
</feature>
<evidence type="ECO:0000313" key="3">
    <source>
        <dbReference type="EMBL" id="MBM6619435.1"/>
    </source>
</evidence>
<keyword evidence="4" id="KW-1185">Reference proteome</keyword>
<dbReference type="RefSeq" id="WP_204204887.1">
    <property type="nucleotide sequence ID" value="NZ_JAFELM010000043.1"/>
</dbReference>
<dbReference type="PROSITE" id="PS51257">
    <property type="entry name" value="PROKAR_LIPOPROTEIN"/>
    <property type="match status" value="1"/>
</dbReference>
<evidence type="ECO:0000256" key="2">
    <source>
        <dbReference type="SAM" id="SignalP"/>
    </source>
</evidence>
<sequence length="218" mass="24699">MKPIKICSIFFAFAIILCGCSNNEIASIQAEADQYKKRIEALEIENRELQQKLTPVQLKQGSLTLNYIEGKDKRRFVEQEVPLLLIPQVDAQVLNKIEPNTVVEVQDFVEVNQEVWLYVTMPVFDTPANMKGWIKEPDTQLYTVETQSKVKSPITLKEGTNVYKVNLFTEIQGTETTKTEVDQTCILSDEQEQFVALSCAGGASFIVKKSDIFFPPVE</sequence>
<feature type="chain" id="PRO_5046426695" description="Lipoprotein" evidence="2">
    <location>
        <begin position="27"/>
        <end position="218"/>
    </location>
</feature>
<keyword evidence="1" id="KW-0175">Coiled coil</keyword>
<reference evidence="3 4" key="1">
    <citation type="submission" date="2021-02" db="EMBL/GenBank/DDBJ databases">
        <title>Bacillus sp. RD4P76, an endophyte from a halophyte.</title>
        <authorList>
            <person name="Sun J.-Q."/>
        </authorList>
    </citation>
    <scope>NUCLEOTIDE SEQUENCE [LARGE SCALE GENOMIC DNA]</scope>
    <source>
        <strain evidence="3 4">RD4P76</strain>
    </source>
</reference>
<evidence type="ECO:0008006" key="5">
    <source>
        <dbReference type="Google" id="ProtNLM"/>
    </source>
</evidence>
<proteinExistence type="predicted"/>
<accession>A0ABS2DLR2</accession>
<gene>
    <name evidence="3" type="ORF">JR050_17375</name>
</gene>
<organism evidence="3 4">
    <name type="scientific">Bacillus suaedaesalsae</name>
    <dbReference type="NCBI Taxonomy" id="2810349"/>
    <lineage>
        <taxon>Bacteria</taxon>
        <taxon>Bacillati</taxon>
        <taxon>Bacillota</taxon>
        <taxon>Bacilli</taxon>
        <taxon>Bacillales</taxon>
        <taxon>Bacillaceae</taxon>
        <taxon>Bacillus</taxon>
    </lineage>
</organism>
<feature type="signal peptide" evidence="2">
    <location>
        <begin position="1"/>
        <end position="26"/>
    </location>
</feature>
<dbReference type="EMBL" id="JAFELM010000043">
    <property type="protein sequence ID" value="MBM6619435.1"/>
    <property type="molecule type" value="Genomic_DNA"/>
</dbReference>
<keyword evidence="2" id="KW-0732">Signal</keyword>
<protein>
    <recommendedName>
        <fullName evidence="5">Lipoprotein</fullName>
    </recommendedName>
</protein>
<evidence type="ECO:0000256" key="1">
    <source>
        <dbReference type="SAM" id="Coils"/>
    </source>
</evidence>